<reference evidence="2" key="2">
    <citation type="submission" date="2025-09" db="UniProtKB">
        <authorList>
            <consortium name="Ensembl"/>
        </authorList>
    </citation>
    <scope>IDENTIFICATION</scope>
</reference>
<dbReference type="Proteomes" id="UP000261560">
    <property type="component" value="Unplaced"/>
</dbReference>
<name>A0A3B3D4X9_ORYME</name>
<evidence type="ECO:0000313" key="3">
    <source>
        <dbReference type="Proteomes" id="UP000261560"/>
    </source>
</evidence>
<sequence>KFVLSICPIPWGSGELTASDVKGGKFIRSVQKKRNIGRTTGFCGTAEVKKVFSEEVEEELADHTGFRTIGIFPYNNLTSPGPAHAFGSPSDPNHAGHLHSPPKKQLPRKPTNVKHVKTRVLTDAPEKQVTERVHEEMKNKSKGKKNHPNVRTMEEETNMDKFWSGEQL</sequence>
<accession>A0A3B3D4X9</accession>
<evidence type="ECO:0000256" key="1">
    <source>
        <dbReference type="SAM" id="MobiDB-lite"/>
    </source>
</evidence>
<dbReference type="PaxDb" id="30732-ENSOMEP00000024514"/>
<feature type="region of interest" description="Disordered" evidence="1">
    <location>
        <begin position="82"/>
        <end position="112"/>
    </location>
</feature>
<feature type="compositionally biased region" description="Basic residues" evidence="1">
    <location>
        <begin position="96"/>
        <end position="112"/>
    </location>
</feature>
<dbReference type="Ensembl" id="ENSOMET00000009481.1">
    <property type="protein sequence ID" value="ENSOMEP00000024514.1"/>
    <property type="gene ID" value="ENSOMEG00000005194.1"/>
</dbReference>
<keyword evidence="3" id="KW-1185">Reference proteome</keyword>
<protein>
    <submittedName>
        <fullName evidence="2">Uncharacterized protein</fullName>
    </submittedName>
</protein>
<evidence type="ECO:0000313" key="2">
    <source>
        <dbReference type="Ensembl" id="ENSOMEP00000024514.1"/>
    </source>
</evidence>
<feature type="compositionally biased region" description="Basic and acidic residues" evidence="1">
    <location>
        <begin position="128"/>
        <end position="139"/>
    </location>
</feature>
<dbReference type="AlphaFoldDB" id="A0A3B3D4X9"/>
<feature type="region of interest" description="Disordered" evidence="1">
    <location>
        <begin position="128"/>
        <end position="168"/>
    </location>
</feature>
<reference evidence="2" key="1">
    <citation type="submission" date="2025-08" db="UniProtKB">
        <authorList>
            <consortium name="Ensembl"/>
        </authorList>
    </citation>
    <scope>IDENTIFICATION</scope>
</reference>
<organism evidence="2 3">
    <name type="scientific">Oryzias melastigma</name>
    <name type="common">Marine medaka</name>
    <dbReference type="NCBI Taxonomy" id="30732"/>
    <lineage>
        <taxon>Eukaryota</taxon>
        <taxon>Metazoa</taxon>
        <taxon>Chordata</taxon>
        <taxon>Craniata</taxon>
        <taxon>Vertebrata</taxon>
        <taxon>Euteleostomi</taxon>
        <taxon>Actinopterygii</taxon>
        <taxon>Neopterygii</taxon>
        <taxon>Teleostei</taxon>
        <taxon>Neoteleostei</taxon>
        <taxon>Acanthomorphata</taxon>
        <taxon>Ovalentaria</taxon>
        <taxon>Atherinomorphae</taxon>
        <taxon>Beloniformes</taxon>
        <taxon>Adrianichthyidae</taxon>
        <taxon>Oryziinae</taxon>
        <taxon>Oryzias</taxon>
    </lineage>
</organism>
<proteinExistence type="predicted"/>